<evidence type="ECO:0000313" key="2">
    <source>
        <dbReference type="Proteomes" id="UP001516400"/>
    </source>
</evidence>
<dbReference type="AlphaFoldDB" id="A0ABD2PGD7"/>
<sequence>MREHEQDIEQTDSLDPVESEIQMTTANLTEGLHLIEKMLLILEKIDSNEERVSTTKRGIKKLLVSYEKILRERKTLTRQATLLAYMKPSTSKYLRLTLLY</sequence>
<evidence type="ECO:0000313" key="1">
    <source>
        <dbReference type="EMBL" id="KAL3290074.1"/>
    </source>
</evidence>
<reference evidence="1 2" key="1">
    <citation type="journal article" date="2021" name="BMC Biol.">
        <title>Horizontally acquired antibacterial genes associated with adaptive radiation of ladybird beetles.</title>
        <authorList>
            <person name="Li H.S."/>
            <person name="Tang X.F."/>
            <person name="Huang Y.H."/>
            <person name="Xu Z.Y."/>
            <person name="Chen M.L."/>
            <person name="Du X.Y."/>
            <person name="Qiu B.Y."/>
            <person name="Chen P.T."/>
            <person name="Zhang W."/>
            <person name="Slipinski A."/>
            <person name="Escalona H.E."/>
            <person name="Waterhouse R.M."/>
            <person name="Zwick A."/>
            <person name="Pang H."/>
        </authorList>
    </citation>
    <scope>NUCLEOTIDE SEQUENCE [LARGE SCALE GENOMIC DNA]</scope>
    <source>
        <strain evidence="1">SYSU2018</strain>
    </source>
</reference>
<dbReference type="EMBL" id="JABFTP020000186">
    <property type="protein sequence ID" value="KAL3290074.1"/>
    <property type="molecule type" value="Genomic_DNA"/>
</dbReference>
<name>A0ABD2PGD7_9CUCU</name>
<organism evidence="1 2">
    <name type="scientific">Cryptolaemus montrouzieri</name>
    <dbReference type="NCBI Taxonomy" id="559131"/>
    <lineage>
        <taxon>Eukaryota</taxon>
        <taxon>Metazoa</taxon>
        <taxon>Ecdysozoa</taxon>
        <taxon>Arthropoda</taxon>
        <taxon>Hexapoda</taxon>
        <taxon>Insecta</taxon>
        <taxon>Pterygota</taxon>
        <taxon>Neoptera</taxon>
        <taxon>Endopterygota</taxon>
        <taxon>Coleoptera</taxon>
        <taxon>Polyphaga</taxon>
        <taxon>Cucujiformia</taxon>
        <taxon>Coccinelloidea</taxon>
        <taxon>Coccinellidae</taxon>
        <taxon>Scymninae</taxon>
        <taxon>Scymnini</taxon>
        <taxon>Cryptolaemus</taxon>
    </lineage>
</organism>
<accession>A0ABD2PGD7</accession>
<keyword evidence="2" id="KW-1185">Reference proteome</keyword>
<gene>
    <name evidence="1" type="ORF">HHI36_023443</name>
</gene>
<protein>
    <submittedName>
        <fullName evidence="1">Uncharacterized protein</fullName>
    </submittedName>
</protein>
<dbReference type="Proteomes" id="UP001516400">
    <property type="component" value="Unassembled WGS sequence"/>
</dbReference>
<comment type="caution">
    <text evidence="1">The sequence shown here is derived from an EMBL/GenBank/DDBJ whole genome shotgun (WGS) entry which is preliminary data.</text>
</comment>
<proteinExistence type="predicted"/>